<evidence type="ECO:0008006" key="3">
    <source>
        <dbReference type="Google" id="ProtNLM"/>
    </source>
</evidence>
<dbReference type="AlphaFoldDB" id="A0A932I1Q3"/>
<gene>
    <name evidence="1" type="ORF">HYZ11_08565</name>
</gene>
<organism evidence="1 2">
    <name type="scientific">Tectimicrobiota bacterium</name>
    <dbReference type="NCBI Taxonomy" id="2528274"/>
    <lineage>
        <taxon>Bacteria</taxon>
        <taxon>Pseudomonadati</taxon>
        <taxon>Nitrospinota/Tectimicrobiota group</taxon>
        <taxon>Candidatus Tectimicrobiota</taxon>
    </lineage>
</organism>
<dbReference type="Proteomes" id="UP000782312">
    <property type="component" value="Unassembled WGS sequence"/>
</dbReference>
<dbReference type="EMBL" id="JACPUR010000018">
    <property type="protein sequence ID" value="MBI3127639.1"/>
    <property type="molecule type" value="Genomic_DNA"/>
</dbReference>
<accession>A0A932I1Q3</accession>
<reference evidence="1" key="1">
    <citation type="submission" date="2020-07" db="EMBL/GenBank/DDBJ databases">
        <title>Huge and variable diversity of episymbiotic CPR bacteria and DPANN archaea in groundwater ecosystems.</title>
        <authorList>
            <person name="He C.Y."/>
            <person name="Keren R."/>
            <person name="Whittaker M."/>
            <person name="Farag I.F."/>
            <person name="Doudna J."/>
            <person name="Cate J.H.D."/>
            <person name="Banfield J.F."/>
        </authorList>
    </citation>
    <scope>NUCLEOTIDE SEQUENCE</scope>
    <source>
        <strain evidence="1">NC_groundwater_763_Ag_S-0.2um_68_21</strain>
    </source>
</reference>
<protein>
    <recommendedName>
        <fullName evidence="3">DUF4258 domain-containing protein</fullName>
    </recommendedName>
</protein>
<proteinExistence type="predicted"/>
<evidence type="ECO:0000313" key="2">
    <source>
        <dbReference type="Proteomes" id="UP000782312"/>
    </source>
</evidence>
<name>A0A932I1Q3_UNCTE</name>
<evidence type="ECO:0000313" key="1">
    <source>
        <dbReference type="EMBL" id="MBI3127639.1"/>
    </source>
</evidence>
<sequence length="84" mass="9521">MRWDLIVNEKHPAMKGRESAVKSALESPDEVRRSKTDGSVLLFYKAEALKRWVCAVTKRSDGEGFLITAYPTDAIKEGIKIWPK</sequence>
<comment type="caution">
    <text evidence="1">The sequence shown here is derived from an EMBL/GenBank/DDBJ whole genome shotgun (WGS) entry which is preliminary data.</text>
</comment>